<gene>
    <name evidence="9" type="ORF">H696_05371</name>
</gene>
<keyword evidence="3" id="KW-0813">Transport</keyword>
<reference evidence="9" key="1">
    <citation type="submission" date="2013-04" db="EMBL/GenBank/DDBJ databases">
        <title>The Genome Sequence of Fonticula alba ATCC 38817.</title>
        <authorList>
            <consortium name="The Broad Institute Genomics Platform"/>
            <person name="Russ C."/>
            <person name="Cuomo C."/>
            <person name="Burger G."/>
            <person name="Gray M.W."/>
            <person name="Holland P.W.H."/>
            <person name="King N."/>
            <person name="Lang F.B.F."/>
            <person name="Roger A.J."/>
            <person name="Ruiz-Trillo I."/>
            <person name="Brown M."/>
            <person name="Walker B."/>
            <person name="Young S."/>
            <person name="Zeng Q."/>
            <person name="Gargeya S."/>
            <person name="Fitzgerald M."/>
            <person name="Haas B."/>
            <person name="Abouelleil A."/>
            <person name="Allen A.W."/>
            <person name="Alvarado L."/>
            <person name="Arachchi H.M."/>
            <person name="Berlin A.M."/>
            <person name="Chapman S.B."/>
            <person name="Gainer-Dewar J."/>
            <person name="Goldberg J."/>
            <person name="Griggs A."/>
            <person name="Gujja S."/>
            <person name="Hansen M."/>
            <person name="Howarth C."/>
            <person name="Imamovic A."/>
            <person name="Ireland A."/>
            <person name="Larimer J."/>
            <person name="McCowan C."/>
            <person name="Murphy C."/>
            <person name="Pearson M."/>
            <person name="Poon T.W."/>
            <person name="Priest M."/>
            <person name="Roberts A."/>
            <person name="Saif S."/>
            <person name="Shea T."/>
            <person name="Sisk P."/>
            <person name="Sykes S."/>
            <person name="Wortman J."/>
            <person name="Nusbaum C."/>
            <person name="Birren B."/>
        </authorList>
    </citation>
    <scope>NUCLEOTIDE SEQUENCE [LARGE SCALE GENOMIC DNA]</scope>
    <source>
        <strain evidence="9">ATCC 38817</strain>
    </source>
</reference>
<dbReference type="OMA" id="IQMLRLN"/>
<dbReference type="GeneID" id="20530096"/>
<feature type="transmembrane region" description="Helical" evidence="8">
    <location>
        <begin position="224"/>
        <end position="244"/>
    </location>
</feature>
<dbReference type="InterPro" id="IPR036259">
    <property type="entry name" value="MFS_trans_sf"/>
</dbReference>
<feature type="transmembrane region" description="Helical" evidence="8">
    <location>
        <begin position="366"/>
        <end position="386"/>
    </location>
</feature>
<feature type="transmembrane region" description="Helical" evidence="8">
    <location>
        <begin position="62"/>
        <end position="85"/>
    </location>
</feature>
<dbReference type="PANTHER" id="PTHR20772">
    <property type="entry name" value="PROTEIN FMP42"/>
    <property type="match status" value="1"/>
</dbReference>
<dbReference type="RefSeq" id="XP_009497489.1">
    <property type="nucleotide sequence ID" value="XM_009499214.1"/>
</dbReference>
<accession>A0A058Z1I0</accession>
<dbReference type="GO" id="GO:0016020">
    <property type="term" value="C:membrane"/>
    <property type="evidence" value="ECO:0007669"/>
    <property type="project" value="UniProtKB-SubCell"/>
</dbReference>
<dbReference type="EMBL" id="KB932210">
    <property type="protein sequence ID" value="KCV68115.1"/>
    <property type="molecule type" value="Genomic_DNA"/>
</dbReference>
<evidence type="ECO:0000256" key="8">
    <source>
        <dbReference type="SAM" id="Phobius"/>
    </source>
</evidence>
<feature type="transmembrane region" description="Helical" evidence="8">
    <location>
        <begin position="526"/>
        <end position="544"/>
    </location>
</feature>
<dbReference type="Pfam" id="PF07690">
    <property type="entry name" value="MFS_1"/>
    <property type="match status" value="1"/>
</dbReference>
<dbReference type="PANTHER" id="PTHR20772:SF2">
    <property type="entry name" value="PROTEIN FMP42"/>
    <property type="match status" value="1"/>
</dbReference>
<evidence type="ECO:0000313" key="10">
    <source>
        <dbReference type="Proteomes" id="UP000030693"/>
    </source>
</evidence>
<evidence type="ECO:0000256" key="4">
    <source>
        <dbReference type="ARBA" id="ARBA00022692"/>
    </source>
</evidence>
<organism evidence="9">
    <name type="scientific">Fonticula alba</name>
    <name type="common">Slime mold</name>
    <dbReference type="NCBI Taxonomy" id="691883"/>
    <lineage>
        <taxon>Eukaryota</taxon>
        <taxon>Rotosphaerida</taxon>
        <taxon>Fonticulaceae</taxon>
        <taxon>Fonticula</taxon>
    </lineage>
</organism>
<evidence type="ECO:0008006" key="11">
    <source>
        <dbReference type="Google" id="ProtNLM"/>
    </source>
</evidence>
<feature type="transmembrane region" description="Helical" evidence="8">
    <location>
        <begin position="197"/>
        <end position="218"/>
    </location>
</feature>
<comment type="similarity">
    <text evidence="2">Belongs to the SLC43A transporter (TC 2.A.1.44) family.</text>
</comment>
<evidence type="ECO:0000256" key="6">
    <source>
        <dbReference type="ARBA" id="ARBA00023136"/>
    </source>
</evidence>
<protein>
    <recommendedName>
        <fullName evidence="11">Major facilitator superfamily (MFS) profile domain-containing protein</fullName>
    </recommendedName>
</protein>
<dbReference type="eggNOG" id="ENOG502QRYG">
    <property type="taxonomic scope" value="Eukaryota"/>
</dbReference>
<proteinExistence type="inferred from homology"/>
<dbReference type="OrthoDB" id="330047at2759"/>
<dbReference type="InterPro" id="IPR011701">
    <property type="entry name" value="MFS"/>
</dbReference>
<dbReference type="AlphaFoldDB" id="A0A058Z1I0"/>
<evidence type="ECO:0000256" key="3">
    <source>
        <dbReference type="ARBA" id="ARBA00022448"/>
    </source>
</evidence>
<dbReference type="Gene3D" id="1.20.1250.20">
    <property type="entry name" value="MFS general substrate transporter like domains"/>
    <property type="match status" value="1"/>
</dbReference>
<feature type="transmembrane region" description="Helical" evidence="8">
    <location>
        <begin position="256"/>
        <end position="279"/>
    </location>
</feature>
<feature type="transmembrane region" description="Helical" evidence="8">
    <location>
        <begin position="285"/>
        <end position="304"/>
    </location>
</feature>
<feature type="transmembrane region" description="Helical" evidence="8">
    <location>
        <begin position="436"/>
        <end position="457"/>
    </location>
</feature>
<dbReference type="Proteomes" id="UP000030693">
    <property type="component" value="Unassembled WGS sequence"/>
</dbReference>
<dbReference type="GO" id="GO:0022857">
    <property type="term" value="F:transmembrane transporter activity"/>
    <property type="evidence" value="ECO:0007669"/>
    <property type="project" value="InterPro"/>
</dbReference>
<feature type="transmembrane region" description="Helical" evidence="8">
    <location>
        <begin position="463"/>
        <end position="484"/>
    </location>
</feature>
<evidence type="ECO:0000313" key="9">
    <source>
        <dbReference type="EMBL" id="KCV68115.1"/>
    </source>
</evidence>
<dbReference type="InterPro" id="IPR052599">
    <property type="entry name" value="SLC43A_AATransporter"/>
</dbReference>
<dbReference type="SUPFAM" id="SSF103473">
    <property type="entry name" value="MFS general substrate transporter"/>
    <property type="match status" value="1"/>
</dbReference>
<feature type="transmembrane region" description="Helical" evidence="8">
    <location>
        <begin position="406"/>
        <end position="424"/>
    </location>
</feature>
<keyword evidence="5 8" id="KW-1133">Transmembrane helix</keyword>
<dbReference type="STRING" id="691883.A0A058Z1I0"/>
<keyword evidence="6 8" id="KW-0472">Membrane</keyword>
<sequence length="622" mass="67479">MRLGDWGEESEARGTGPPLARQAAPLESHHLEPSSYQGCCGAKTPEFLRVQPPEKISSRRRLVLILVSTVMCCLTTGIVFGFAALKSMLIADGVYHDLCEVADTSSALSSASSFAGSLLGQLPPMPSMTTAGGLIMKSLLPLVSGSAGSSASSSLDGSGPCTAQILRIDLMFTIASFGTNGISPIVGFILDRYGPRLSLMISSVCIAVALVLFSASSSNPAFDMYHFSSFLLAVGGTFATIPLMGICNAFPKRSGLIISCFSGAFDISALIFLIFQLLYQHANVAISDLFLGYLIVPAIMVVFYGTQMPDSTFKASQLPPDTLKSLEAELESDDHDSSPLPEPKPAAPVNNADSAMHNMTAFQQIFSLRFLFLALFTCIYFFRLNFFIQTVEDHVRELGYSETDTVFITQVFSIMLPLGGIIATPLTGWMLDHLPFYVTFLSISGSLLLFSVLILIPSLPLHYLAYAIFSVVRPMFYGSFTDYVSRVFGFRHFGKVYGVLAFLGALMSLAQYLFSYWGNTAPSGFLGPNIFFLVTMVASLYFPAQLYFRHRELRDAAASATDESVAMVTLQHYDDDDDNGSPRLGALAAATAGFALDHDDDYDDDDIFADSPTDDFLPSDVR</sequence>
<evidence type="ECO:0000256" key="2">
    <source>
        <dbReference type="ARBA" id="ARBA00006595"/>
    </source>
</evidence>
<keyword evidence="10" id="KW-1185">Reference proteome</keyword>
<feature type="transmembrane region" description="Helical" evidence="8">
    <location>
        <begin position="170"/>
        <end position="190"/>
    </location>
</feature>
<feature type="region of interest" description="Disordered" evidence="7">
    <location>
        <begin position="1"/>
        <end position="23"/>
    </location>
</feature>
<keyword evidence="4 8" id="KW-0812">Transmembrane</keyword>
<evidence type="ECO:0000256" key="7">
    <source>
        <dbReference type="SAM" id="MobiDB-lite"/>
    </source>
</evidence>
<evidence type="ECO:0000256" key="5">
    <source>
        <dbReference type="ARBA" id="ARBA00022989"/>
    </source>
</evidence>
<name>A0A058Z1I0_FONAL</name>
<comment type="subcellular location">
    <subcellularLocation>
        <location evidence="1">Membrane</location>
        <topology evidence="1">Multi-pass membrane protein</topology>
    </subcellularLocation>
</comment>
<evidence type="ECO:0000256" key="1">
    <source>
        <dbReference type="ARBA" id="ARBA00004141"/>
    </source>
</evidence>
<feature type="transmembrane region" description="Helical" evidence="8">
    <location>
        <begin position="496"/>
        <end position="514"/>
    </location>
</feature>